<organism evidence="1 2">
    <name type="scientific">Escherichia albertii (strain TW07627)</name>
    <dbReference type="NCBI Taxonomy" id="502347"/>
    <lineage>
        <taxon>Bacteria</taxon>
        <taxon>Pseudomonadati</taxon>
        <taxon>Pseudomonadota</taxon>
        <taxon>Gammaproteobacteria</taxon>
        <taxon>Enterobacterales</taxon>
        <taxon>Enterobacteriaceae</taxon>
        <taxon>Escherichia</taxon>
    </lineage>
</organism>
<dbReference type="Proteomes" id="UP000003042">
    <property type="component" value="Unassembled WGS sequence"/>
</dbReference>
<dbReference type="EMBL" id="ABKX01000004">
    <property type="protein sequence ID" value="EDS92221.1"/>
    <property type="molecule type" value="Genomic_DNA"/>
</dbReference>
<gene>
    <name evidence="1" type="ORF">ESCAB7627_0269</name>
</gene>
<evidence type="ECO:0000313" key="2">
    <source>
        <dbReference type="Proteomes" id="UP000003042"/>
    </source>
</evidence>
<reference evidence="1 2" key="1">
    <citation type="submission" date="2008-02" db="EMBL/GenBank/DDBJ databases">
        <title>Annotation of Escherichia albertii TW07627.</title>
        <authorList>
            <person name="Sutton G."/>
            <person name="Whittam T.S."/>
            <person name="Sebastian Y."/>
        </authorList>
    </citation>
    <scope>NUCLEOTIDE SEQUENCE [LARGE SCALE GENOMIC DNA]</scope>
    <source>
        <strain evidence="1 2">TW07627</strain>
    </source>
</reference>
<dbReference type="AlphaFoldDB" id="A0ABC9NPL0"/>
<proteinExistence type="predicted"/>
<sequence length="38" mass="4360">MPKTVINPLLSFFVSTSQPTLAFFVCSQKTNAKFHNEW</sequence>
<comment type="caution">
    <text evidence="1">The sequence shown here is derived from an EMBL/GenBank/DDBJ whole genome shotgun (WGS) entry which is preliminary data.</text>
</comment>
<evidence type="ECO:0000313" key="1">
    <source>
        <dbReference type="EMBL" id="EDS92221.1"/>
    </source>
</evidence>
<name>A0ABC9NPL0_ESCAT</name>
<protein>
    <submittedName>
        <fullName evidence="1">Uncharacterized protein</fullName>
    </submittedName>
</protein>
<accession>A0ABC9NPL0</accession>